<evidence type="ECO:0000313" key="3">
    <source>
        <dbReference type="Proteomes" id="UP000245820"/>
    </source>
</evidence>
<name>A0A2S2DL60_9BURK</name>
<feature type="domain" description="Methyltransferase regulatory" evidence="1">
    <location>
        <begin position="217"/>
        <end position="299"/>
    </location>
</feature>
<keyword evidence="3" id="KW-1185">Reference proteome</keyword>
<dbReference type="SUPFAM" id="SSF53335">
    <property type="entry name" value="S-adenosyl-L-methionine-dependent methyltransferases"/>
    <property type="match status" value="1"/>
</dbReference>
<keyword evidence="2" id="KW-0489">Methyltransferase</keyword>
<dbReference type="Proteomes" id="UP000245820">
    <property type="component" value="Chromosome"/>
</dbReference>
<evidence type="ECO:0000313" key="2">
    <source>
        <dbReference type="EMBL" id="AWL06110.1"/>
    </source>
</evidence>
<dbReference type="InterPro" id="IPR018773">
    <property type="entry name" value="MeTrfase_reg_dom_prd"/>
</dbReference>
<dbReference type="EMBL" id="CP029343">
    <property type="protein sequence ID" value="AWL06110.1"/>
    <property type="molecule type" value="Genomic_DNA"/>
</dbReference>
<organism evidence="2 3">
    <name type="scientific">Massilia oculi</name>
    <dbReference type="NCBI Taxonomy" id="945844"/>
    <lineage>
        <taxon>Bacteria</taxon>
        <taxon>Pseudomonadati</taxon>
        <taxon>Pseudomonadota</taxon>
        <taxon>Betaproteobacteria</taxon>
        <taxon>Burkholderiales</taxon>
        <taxon>Oxalobacteraceae</taxon>
        <taxon>Telluria group</taxon>
        <taxon>Massilia</taxon>
    </lineage>
</organism>
<dbReference type="OrthoDB" id="323463at2"/>
<dbReference type="KEGG" id="mtim:DIR46_17830"/>
<dbReference type="Gene3D" id="3.40.50.150">
    <property type="entry name" value="Vaccinia Virus protein VP39"/>
    <property type="match status" value="1"/>
</dbReference>
<sequence>MQAWSDGYMTDVEYTFGYYAELNPLRTRLVMLNSGYAYPEIGTACELGFGQGLSINIHGAASSTEWYGTDFNPTQAAFAKDLSGDPARAARIFDDAFDAFCNRSDLPDFDFIGLHGIWSWVSDSNRAVIADFIRRKLKVGGVVYISYNTQPGWAAMAPLRDLLTGYSDTLVAPGTDTSQRIESALDFASRLLDTGAMYGRANPPVAEQLKQLSKHPSNYLAHEYFNRDWMPMPFSRMAEWMESQKLSFAGSAHYLDHVDALNMTADQATFLNEIPDRRFRETAMDFMVNQRFRRDYWIRGPRRLAPLEKAERLRAQRIVMGMPFDKVELKAKGLLVNADLKEDIYRPILKALSDYQPHYVSDIERAVAGNGVTLNHLLQALVILAGNGTVYPAQEDTAIQQARPATDALNARLCGQARYSTETSYLASPVTGGGMFVTRLEQLFMLARDSGLTQPGEWARFAADLLEAQNQRVLVEGKPVESLEQQLDELRKQAVNFSELRLDLLKGLAITS</sequence>
<dbReference type="GO" id="GO:0032259">
    <property type="term" value="P:methylation"/>
    <property type="evidence" value="ECO:0007669"/>
    <property type="project" value="UniProtKB-KW"/>
</dbReference>
<accession>A0A2S2DL60</accession>
<gene>
    <name evidence="2" type="ORF">DIR46_17830</name>
</gene>
<dbReference type="Pfam" id="PF10119">
    <property type="entry name" value="MethyTransf_Reg"/>
    <property type="match status" value="1"/>
</dbReference>
<reference evidence="2 3" key="1">
    <citation type="submission" date="2018-05" db="EMBL/GenBank/DDBJ databases">
        <title>Complete genome sequence of Massilia oculi sp. nov. CCUG 43427T (=DSM 26321T), the type strain of M. oculi, and comparison with genome sequences of other Massilia strains.</title>
        <authorList>
            <person name="Zhu B."/>
        </authorList>
    </citation>
    <scope>NUCLEOTIDE SEQUENCE [LARGE SCALE GENOMIC DNA]</scope>
    <source>
        <strain evidence="2 3">CCUG 43427</strain>
    </source>
</reference>
<proteinExistence type="predicted"/>
<evidence type="ECO:0000259" key="1">
    <source>
        <dbReference type="Pfam" id="PF10119"/>
    </source>
</evidence>
<dbReference type="InterPro" id="IPR029063">
    <property type="entry name" value="SAM-dependent_MTases_sf"/>
</dbReference>
<keyword evidence="2" id="KW-0808">Transferase</keyword>
<dbReference type="AlphaFoldDB" id="A0A2S2DL60"/>
<protein>
    <submittedName>
        <fullName evidence="2">Methyltransferase</fullName>
    </submittedName>
</protein>
<dbReference type="GO" id="GO:0008168">
    <property type="term" value="F:methyltransferase activity"/>
    <property type="evidence" value="ECO:0007669"/>
    <property type="project" value="UniProtKB-KW"/>
</dbReference>